<proteinExistence type="inferred from homology"/>
<dbReference type="OrthoDB" id="409173at2759"/>
<dbReference type="Pfam" id="PF01566">
    <property type="entry name" value="Nramp"/>
    <property type="match status" value="1"/>
</dbReference>
<keyword evidence="3" id="KW-0813">Transport</keyword>
<evidence type="ECO:0000313" key="9">
    <source>
        <dbReference type="EMBL" id="CAD5214750.1"/>
    </source>
</evidence>
<dbReference type="PRINTS" id="PR00447">
    <property type="entry name" value="NATRESASSCMP"/>
</dbReference>
<dbReference type="Proteomes" id="UP000614601">
    <property type="component" value="Unassembled WGS sequence"/>
</dbReference>
<evidence type="ECO:0000256" key="4">
    <source>
        <dbReference type="ARBA" id="ARBA00022692"/>
    </source>
</evidence>
<evidence type="ECO:0000256" key="2">
    <source>
        <dbReference type="ARBA" id="ARBA00006670"/>
    </source>
</evidence>
<organism evidence="9 10">
    <name type="scientific">Bursaphelenchus okinawaensis</name>
    <dbReference type="NCBI Taxonomy" id="465554"/>
    <lineage>
        <taxon>Eukaryota</taxon>
        <taxon>Metazoa</taxon>
        <taxon>Ecdysozoa</taxon>
        <taxon>Nematoda</taxon>
        <taxon>Chromadorea</taxon>
        <taxon>Rhabditida</taxon>
        <taxon>Tylenchina</taxon>
        <taxon>Tylenchomorpha</taxon>
        <taxon>Aphelenchoidea</taxon>
        <taxon>Aphelenchoididae</taxon>
        <taxon>Bursaphelenchus</taxon>
    </lineage>
</organism>
<dbReference type="EMBL" id="CAJFDH010000003">
    <property type="protein sequence ID" value="CAD5214750.1"/>
    <property type="molecule type" value="Genomic_DNA"/>
</dbReference>
<accession>A0A811KEI7</accession>
<keyword evidence="6 8" id="KW-0472">Membrane</keyword>
<keyword evidence="4 8" id="KW-0812">Transmembrane</keyword>
<feature type="transmembrane region" description="Helical" evidence="8">
    <location>
        <begin position="186"/>
        <end position="208"/>
    </location>
</feature>
<feature type="transmembrane region" description="Helical" evidence="8">
    <location>
        <begin position="417"/>
        <end position="434"/>
    </location>
</feature>
<dbReference type="NCBIfam" id="TIGR01197">
    <property type="entry name" value="nramp"/>
    <property type="match status" value="1"/>
</dbReference>
<evidence type="ECO:0000256" key="1">
    <source>
        <dbReference type="ARBA" id="ARBA00004141"/>
    </source>
</evidence>
<gene>
    <name evidence="9" type="ORF">BOKJ2_LOCUS5749</name>
</gene>
<dbReference type="HAMAP" id="MF_00221">
    <property type="entry name" value="NRAMP"/>
    <property type="match status" value="1"/>
</dbReference>
<feature type="compositionally biased region" description="Basic and acidic residues" evidence="7">
    <location>
        <begin position="26"/>
        <end position="48"/>
    </location>
</feature>
<evidence type="ECO:0000313" key="10">
    <source>
        <dbReference type="Proteomes" id="UP000614601"/>
    </source>
</evidence>
<feature type="region of interest" description="Disordered" evidence="7">
    <location>
        <begin position="1"/>
        <end position="50"/>
    </location>
</feature>
<evidence type="ECO:0000256" key="8">
    <source>
        <dbReference type="SAM" id="Phobius"/>
    </source>
</evidence>
<dbReference type="NCBIfam" id="NF037982">
    <property type="entry name" value="Nramp_1"/>
    <property type="match status" value="1"/>
</dbReference>
<dbReference type="GO" id="GO:0015086">
    <property type="term" value="F:cadmium ion transmembrane transporter activity"/>
    <property type="evidence" value="ECO:0007669"/>
    <property type="project" value="TreeGrafter"/>
</dbReference>
<dbReference type="PANTHER" id="PTHR11706">
    <property type="entry name" value="SOLUTE CARRIER PROTEIN FAMILY 11 MEMBER"/>
    <property type="match status" value="1"/>
</dbReference>
<sequence length="583" mass="64972">MDHDREQLIDNNVNDPEDSLAGPSRGGDEDQMRPDVIRRDNDEEKKPEVEDDTIEYMVDIPDDVEESGFSFTKLWAFTGPGFLMSIAYLDPGNIESDLQSGATARYQLLWVLLFAHILGFALQLLSAQLGVVSGRHMAEISREVYPKGPRLFLWIMIEIAIIGSDMQEVIGTAVAIYMLSYGKIKLLFGVLITMVDTITFLFIDHFGFRKLEGFFAFLISVMAITFGFEFFTVQPDAVELAKGMFIPWCSGCGQKEFLQGISVVGAVIMPHNLYLHSALVKSRRIDRTKKKSVEEASYYYSIESGIALFCSFIINMFVVGVFAHGLFNKTNMEVRESCNSRDVLDPDLFPMNNKTVEADLYKGGIFLECTFGKLALIVWGLGILASGQSSTMTGTYAGQFVMEGFLHMNWPRWRRVMVTRLIAIVPTLVVTLFADGVRSLTGMNDLLNCIQMIQLPFALLPIITFTANSNVMFEFKTSKLTQIAALAVSIIVIAINLFFSVDTINGFFGEGWLTYLLMAAPVLIYVSFVVYLFFICLQVMGVTVPSFFNLRYLKAQLGPISVKPLWNPGGTASSYGAIAADHA</sequence>
<comment type="subcellular location">
    <subcellularLocation>
        <location evidence="1">Membrane</location>
        <topology evidence="1">Multi-pass membrane protein</topology>
    </subcellularLocation>
</comment>
<dbReference type="GO" id="GO:0005384">
    <property type="term" value="F:manganese ion transmembrane transporter activity"/>
    <property type="evidence" value="ECO:0007669"/>
    <property type="project" value="TreeGrafter"/>
</dbReference>
<feature type="transmembrane region" description="Helical" evidence="8">
    <location>
        <begin position="454"/>
        <end position="473"/>
    </location>
</feature>
<name>A0A811KEI7_9BILA</name>
<evidence type="ECO:0000256" key="5">
    <source>
        <dbReference type="ARBA" id="ARBA00022989"/>
    </source>
</evidence>
<feature type="transmembrane region" description="Helical" evidence="8">
    <location>
        <begin position="108"/>
        <end position="131"/>
    </location>
</feature>
<dbReference type="AlphaFoldDB" id="A0A811KEI7"/>
<dbReference type="GO" id="GO:0010008">
    <property type="term" value="C:endosome membrane"/>
    <property type="evidence" value="ECO:0007669"/>
    <property type="project" value="TreeGrafter"/>
</dbReference>
<evidence type="ECO:0000256" key="7">
    <source>
        <dbReference type="SAM" id="MobiDB-lite"/>
    </source>
</evidence>
<dbReference type="GO" id="GO:0005886">
    <property type="term" value="C:plasma membrane"/>
    <property type="evidence" value="ECO:0007669"/>
    <property type="project" value="TreeGrafter"/>
</dbReference>
<dbReference type="PANTHER" id="PTHR11706:SF33">
    <property type="entry name" value="NATURAL RESISTANCE-ASSOCIATED MACROPHAGE PROTEIN 2"/>
    <property type="match status" value="1"/>
</dbReference>
<comment type="similarity">
    <text evidence="2">Belongs to the NRAMP family.</text>
</comment>
<comment type="caution">
    <text evidence="9">The sequence shown here is derived from an EMBL/GenBank/DDBJ whole genome shotgun (WGS) entry which is preliminary data.</text>
</comment>
<feature type="transmembrane region" description="Helical" evidence="8">
    <location>
        <begin position="480"/>
        <end position="500"/>
    </location>
</feature>
<dbReference type="InterPro" id="IPR001046">
    <property type="entry name" value="NRAMP_fam"/>
</dbReference>
<feature type="transmembrane region" description="Helical" evidence="8">
    <location>
        <begin position="365"/>
        <end position="385"/>
    </location>
</feature>
<feature type="transmembrane region" description="Helical" evidence="8">
    <location>
        <begin position="214"/>
        <end position="233"/>
    </location>
</feature>
<dbReference type="GO" id="GO:0005381">
    <property type="term" value="F:iron ion transmembrane transporter activity"/>
    <property type="evidence" value="ECO:0007669"/>
    <property type="project" value="TreeGrafter"/>
</dbReference>
<protein>
    <submittedName>
        <fullName evidence="9">Uncharacterized protein</fullName>
    </submittedName>
</protein>
<evidence type="ECO:0000256" key="6">
    <source>
        <dbReference type="ARBA" id="ARBA00023136"/>
    </source>
</evidence>
<feature type="transmembrane region" description="Helical" evidence="8">
    <location>
        <begin position="512"/>
        <end position="537"/>
    </location>
</feature>
<keyword evidence="10" id="KW-1185">Reference proteome</keyword>
<feature type="transmembrane region" description="Helical" evidence="8">
    <location>
        <begin position="306"/>
        <end position="327"/>
    </location>
</feature>
<dbReference type="EMBL" id="CAJFCW020000003">
    <property type="protein sequence ID" value="CAG9103209.1"/>
    <property type="molecule type" value="Genomic_DNA"/>
</dbReference>
<evidence type="ECO:0000256" key="3">
    <source>
        <dbReference type="ARBA" id="ARBA00022448"/>
    </source>
</evidence>
<keyword evidence="5 8" id="KW-1133">Transmembrane helix</keyword>
<reference evidence="9" key="1">
    <citation type="submission" date="2020-09" db="EMBL/GenBank/DDBJ databases">
        <authorList>
            <person name="Kikuchi T."/>
        </authorList>
    </citation>
    <scope>NUCLEOTIDE SEQUENCE</scope>
    <source>
        <strain evidence="9">SH1</strain>
    </source>
</reference>
<dbReference type="Proteomes" id="UP000783686">
    <property type="component" value="Unassembled WGS sequence"/>
</dbReference>